<evidence type="ECO:0000313" key="2">
    <source>
        <dbReference type="Proteomes" id="UP001218188"/>
    </source>
</evidence>
<keyword evidence="2" id="KW-1185">Reference proteome</keyword>
<dbReference type="AlphaFoldDB" id="A0AAD6X745"/>
<dbReference type="EMBL" id="JARJCM010000016">
    <property type="protein sequence ID" value="KAJ7041498.1"/>
    <property type="molecule type" value="Genomic_DNA"/>
</dbReference>
<name>A0AAD6X745_9AGAR</name>
<dbReference type="Proteomes" id="UP001218188">
    <property type="component" value="Unassembled WGS sequence"/>
</dbReference>
<organism evidence="1 2">
    <name type="scientific">Mycena alexandri</name>
    <dbReference type="NCBI Taxonomy" id="1745969"/>
    <lineage>
        <taxon>Eukaryota</taxon>
        <taxon>Fungi</taxon>
        <taxon>Dikarya</taxon>
        <taxon>Basidiomycota</taxon>
        <taxon>Agaricomycotina</taxon>
        <taxon>Agaricomycetes</taxon>
        <taxon>Agaricomycetidae</taxon>
        <taxon>Agaricales</taxon>
        <taxon>Marasmiineae</taxon>
        <taxon>Mycenaceae</taxon>
        <taxon>Mycena</taxon>
    </lineage>
</organism>
<evidence type="ECO:0000313" key="1">
    <source>
        <dbReference type="EMBL" id="KAJ7041498.1"/>
    </source>
</evidence>
<reference evidence="1" key="1">
    <citation type="submission" date="2023-03" db="EMBL/GenBank/DDBJ databases">
        <title>Massive genome expansion in bonnet fungi (Mycena s.s.) driven by repeated elements and novel gene families across ecological guilds.</title>
        <authorList>
            <consortium name="Lawrence Berkeley National Laboratory"/>
            <person name="Harder C.B."/>
            <person name="Miyauchi S."/>
            <person name="Viragh M."/>
            <person name="Kuo A."/>
            <person name="Thoen E."/>
            <person name="Andreopoulos B."/>
            <person name="Lu D."/>
            <person name="Skrede I."/>
            <person name="Drula E."/>
            <person name="Henrissat B."/>
            <person name="Morin E."/>
            <person name="Kohler A."/>
            <person name="Barry K."/>
            <person name="LaButti K."/>
            <person name="Morin E."/>
            <person name="Salamov A."/>
            <person name="Lipzen A."/>
            <person name="Mereny Z."/>
            <person name="Hegedus B."/>
            <person name="Baldrian P."/>
            <person name="Stursova M."/>
            <person name="Weitz H."/>
            <person name="Taylor A."/>
            <person name="Grigoriev I.V."/>
            <person name="Nagy L.G."/>
            <person name="Martin F."/>
            <person name="Kauserud H."/>
        </authorList>
    </citation>
    <scope>NUCLEOTIDE SEQUENCE</scope>
    <source>
        <strain evidence="1">CBHHK200</strain>
    </source>
</reference>
<comment type="caution">
    <text evidence="1">The sequence shown here is derived from an EMBL/GenBank/DDBJ whole genome shotgun (WGS) entry which is preliminary data.</text>
</comment>
<accession>A0AAD6X745</accession>
<proteinExistence type="predicted"/>
<protein>
    <submittedName>
        <fullName evidence="1">Uncharacterized protein</fullName>
    </submittedName>
</protein>
<gene>
    <name evidence="1" type="ORF">C8F04DRAFT_1176971</name>
</gene>
<sequence>MLAAQPAFRLPARKFLSALSPLHSPAPAPSLCLGVNNRALSIGVPATKGLGAQPWFYICNGLTHLSQDELDCTQPQICVACGHVRENCPNPDAARLEALKTAPLNHSPVLLWYLLAGLMLLAAASAAATQAAGSITAYNPPSATFTGLQRTDRKRAPLRSFFLKPVLFLFALNTKSKRAPLVRLSNILVGGVWTPSAEADGGLAFSNGRRHGVDNFKGKSDVLKELVHKASICASSTLTRTTAGDRLLQYLGPRRLSLAPTQGAYPTRSLLSGPRFDVVRKILL</sequence>